<reference evidence="1" key="1">
    <citation type="journal article" date="2019" name="bioRxiv">
        <title>The Genome of the Zebra Mussel, Dreissena polymorpha: A Resource for Invasive Species Research.</title>
        <authorList>
            <person name="McCartney M.A."/>
            <person name="Auch B."/>
            <person name="Kono T."/>
            <person name="Mallez S."/>
            <person name="Zhang Y."/>
            <person name="Obille A."/>
            <person name="Becker A."/>
            <person name="Abrahante J.E."/>
            <person name="Garbe J."/>
            <person name="Badalamenti J.P."/>
            <person name="Herman A."/>
            <person name="Mangelson H."/>
            <person name="Liachko I."/>
            <person name="Sullivan S."/>
            <person name="Sone E.D."/>
            <person name="Koren S."/>
            <person name="Silverstein K.A.T."/>
            <person name="Beckman K.B."/>
            <person name="Gohl D.M."/>
        </authorList>
    </citation>
    <scope>NUCLEOTIDE SEQUENCE</scope>
    <source>
        <strain evidence="1">Duluth1</strain>
        <tissue evidence="1">Whole animal</tissue>
    </source>
</reference>
<name>A0A9D4G716_DREPO</name>
<dbReference type="Proteomes" id="UP000828390">
    <property type="component" value="Unassembled WGS sequence"/>
</dbReference>
<evidence type="ECO:0000313" key="1">
    <source>
        <dbReference type="EMBL" id="KAH3808682.1"/>
    </source>
</evidence>
<dbReference type="AlphaFoldDB" id="A0A9D4G716"/>
<keyword evidence="2" id="KW-1185">Reference proteome</keyword>
<proteinExistence type="predicted"/>
<reference evidence="1" key="2">
    <citation type="submission" date="2020-11" db="EMBL/GenBank/DDBJ databases">
        <authorList>
            <person name="McCartney M.A."/>
            <person name="Auch B."/>
            <person name="Kono T."/>
            <person name="Mallez S."/>
            <person name="Becker A."/>
            <person name="Gohl D.M."/>
            <person name="Silverstein K.A.T."/>
            <person name="Koren S."/>
            <person name="Bechman K.B."/>
            <person name="Herman A."/>
            <person name="Abrahante J.E."/>
            <person name="Garbe J."/>
        </authorList>
    </citation>
    <scope>NUCLEOTIDE SEQUENCE</scope>
    <source>
        <strain evidence="1">Duluth1</strain>
        <tissue evidence="1">Whole animal</tissue>
    </source>
</reference>
<protein>
    <submittedName>
        <fullName evidence="1">Uncharacterized protein</fullName>
    </submittedName>
</protein>
<organism evidence="1 2">
    <name type="scientific">Dreissena polymorpha</name>
    <name type="common">Zebra mussel</name>
    <name type="synonym">Mytilus polymorpha</name>
    <dbReference type="NCBI Taxonomy" id="45954"/>
    <lineage>
        <taxon>Eukaryota</taxon>
        <taxon>Metazoa</taxon>
        <taxon>Spiralia</taxon>
        <taxon>Lophotrochozoa</taxon>
        <taxon>Mollusca</taxon>
        <taxon>Bivalvia</taxon>
        <taxon>Autobranchia</taxon>
        <taxon>Heteroconchia</taxon>
        <taxon>Euheterodonta</taxon>
        <taxon>Imparidentia</taxon>
        <taxon>Neoheterodontei</taxon>
        <taxon>Myida</taxon>
        <taxon>Dreissenoidea</taxon>
        <taxon>Dreissenidae</taxon>
        <taxon>Dreissena</taxon>
    </lineage>
</organism>
<comment type="caution">
    <text evidence="1">The sequence shown here is derived from an EMBL/GenBank/DDBJ whole genome shotgun (WGS) entry which is preliminary data.</text>
</comment>
<gene>
    <name evidence="1" type="ORF">DPMN_137039</name>
</gene>
<sequence length="73" mass="8029">MGHRRPTSSLQACRFSPAAFCNRLSIRIQVAAPGVSRPPFLLFPFGVPVQRFPCQIDLGLRRCGLFIANVSKG</sequence>
<evidence type="ECO:0000313" key="2">
    <source>
        <dbReference type="Proteomes" id="UP000828390"/>
    </source>
</evidence>
<accession>A0A9D4G716</accession>
<dbReference type="EMBL" id="JAIWYP010000006">
    <property type="protein sequence ID" value="KAH3808682.1"/>
    <property type="molecule type" value="Genomic_DNA"/>
</dbReference>